<evidence type="ECO:0000256" key="12">
    <source>
        <dbReference type="ARBA" id="ARBA00042475"/>
    </source>
</evidence>
<protein>
    <recommendedName>
        <fullName evidence="11 14">Protoheme IX farnesyltransferase</fullName>
        <ecNumber evidence="3 14">2.5.1.141</ecNumber>
    </recommendedName>
    <alternativeName>
        <fullName evidence="12 14">Heme B farnesyltransferase</fullName>
    </alternativeName>
    <alternativeName>
        <fullName evidence="10 14">Heme O synthase</fullName>
    </alternativeName>
</protein>
<dbReference type="KEGG" id="flh:EJ997_03815"/>
<dbReference type="UniPathway" id="UPA00834">
    <property type="reaction ID" value="UER00712"/>
</dbReference>
<feature type="transmembrane region" description="Helical" evidence="14">
    <location>
        <begin position="241"/>
        <end position="258"/>
    </location>
</feature>
<dbReference type="Proteomes" id="UP000280344">
    <property type="component" value="Chromosome"/>
</dbReference>
<evidence type="ECO:0000256" key="14">
    <source>
        <dbReference type="HAMAP-Rule" id="MF_00154"/>
    </source>
</evidence>
<dbReference type="NCBIfam" id="TIGR01473">
    <property type="entry name" value="cyoE_ctaB"/>
    <property type="match status" value="1"/>
</dbReference>
<evidence type="ECO:0000256" key="11">
    <source>
        <dbReference type="ARBA" id="ARBA00040810"/>
    </source>
</evidence>
<dbReference type="CDD" id="cd13957">
    <property type="entry name" value="PT_UbiA_Cox10"/>
    <property type="match status" value="1"/>
</dbReference>
<organism evidence="16 17">
    <name type="scientific">Flaviflexus ciconiae</name>
    <dbReference type="NCBI Taxonomy" id="2496867"/>
    <lineage>
        <taxon>Bacteria</taxon>
        <taxon>Bacillati</taxon>
        <taxon>Actinomycetota</taxon>
        <taxon>Actinomycetes</taxon>
        <taxon>Actinomycetales</taxon>
        <taxon>Actinomycetaceae</taxon>
        <taxon>Flaviflexus</taxon>
    </lineage>
</organism>
<dbReference type="GO" id="GO:0008495">
    <property type="term" value="F:protoheme IX farnesyltransferase activity"/>
    <property type="evidence" value="ECO:0007669"/>
    <property type="project" value="UniProtKB-UniRule"/>
</dbReference>
<dbReference type="Pfam" id="PF01040">
    <property type="entry name" value="UbiA"/>
    <property type="match status" value="1"/>
</dbReference>
<evidence type="ECO:0000256" key="1">
    <source>
        <dbReference type="ARBA" id="ARBA00004651"/>
    </source>
</evidence>
<evidence type="ECO:0000256" key="3">
    <source>
        <dbReference type="ARBA" id="ARBA00012292"/>
    </source>
</evidence>
<sequence>MSQRSTSDLEFENVDSPTEKAPQPLHPRGKKRSIVAAYIALTKPRIIELLLTTTVPTVILAADGWPTWQVMISCIVFGYLASGSANAYNMVLDRDIDAVMNRTKQRPLVTGEISPRAATIFATVIGIISIIGFGVFTNWLAGALAAVAILLYVVLYTIILKRRTDQNIVWGGAAGCMPVLIAWAAQTGTLDWPAVILFLVIFFWTPPHYWPLSMKFKKDYRRAGVPMLGAVADDLTVAKRVLVYAAATIIATLALIPVAPMGWIYSVAAILSGTWFMWSCIDLFRHARNPELGKPKAMKVFHGSIYYLAIVFIAVAVDPFFV</sequence>
<comment type="catalytic activity">
    <reaction evidence="13 14">
        <text>heme b + (2E,6E)-farnesyl diphosphate + H2O = Fe(II)-heme o + diphosphate</text>
        <dbReference type="Rhea" id="RHEA:28070"/>
        <dbReference type="ChEBI" id="CHEBI:15377"/>
        <dbReference type="ChEBI" id="CHEBI:33019"/>
        <dbReference type="ChEBI" id="CHEBI:60344"/>
        <dbReference type="ChEBI" id="CHEBI:60530"/>
        <dbReference type="ChEBI" id="CHEBI:175763"/>
        <dbReference type="EC" id="2.5.1.141"/>
    </reaction>
</comment>
<feature type="region of interest" description="Disordered" evidence="15">
    <location>
        <begin position="1"/>
        <end position="28"/>
    </location>
</feature>
<comment type="pathway">
    <text evidence="2 14">Porphyrin-containing compound metabolism; heme O biosynthesis; heme O from protoheme: step 1/1.</text>
</comment>
<feature type="transmembrane region" description="Helical" evidence="14">
    <location>
        <begin position="305"/>
        <end position="321"/>
    </location>
</feature>
<accession>A0A3S9PWD5</accession>
<keyword evidence="8 14" id="KW-0350">Heme biosynthesis</keyword>
<keyword evidence="5 14" id="KW-0808">Transferase</keyword>
<comment type="miscellaneous">
    <text evidence="14">Carbon 2 of the heme B porphyrin ring is defined according to the Fischer nomenclature.</text>
</comment>
<comment type="function">
    <text evidence="14">Converts heme B (protoheme IX) to heme O by substitution of the vinyl group on carbon 2 of heme B porphyrin ring with a hydroxyethyl farnesyl side group.</text>
</comment>
<dbReference type="PANTHER" id="PTHR43448:SF7">
    <property type="entry name" value="4-HYDROXYBENZOATE SOLANESYLTRANSFERASE"/>
    <property type="match status" value="1"/>
</dbReference>
<dbReference type="EC" id="2.5.1.141" evidence="3 14"/>
<dbReference type="RefSeq" id="WP_126703410.1">
    <property type="nucleotide sequence ID" value="NZ_CP034593.1"/>
</dbReference>
<evidence type="ECO:0000256" key="8">
    <source>
        <dbReference type="ARBA" id="ARBA00023133"/>
    </source>
</evidence>
<keyword evidence="6 14" id="KW-0812">Transmembrane</keyword>
<proteinExistence type="inferred from homology"/>
<dbReference type="PROSITE" id="PS00943">
    <property type="entry name" value="UBIA"/>
    <property type="match status" value="1"/>
</dbReference>
<dbReference type="NCBIfam" id="NF003349">
    <property type="entry name" value="PRK04375.1-2"/>
    <property type="match status" value="1"/>
</dbReference>
<name>A0A3S9PWD5_9ACTO</name>
<feature type="transmembrane region" description="Helical" evidence="14">
    <location>
        <begin position="139"/>
        <end position="160"/>
    </location>
</feature>
<dbReference type="HAMAP" id="MF_00154">
    <property type="entry name" value="CyoE_CtaB"/>
    <property type="match status" value="1"/>
</dbReference>
<dbReference type="InterPro" id="IPR006369">
    <property type="entry name" value="Protohaem_IX_farnesylTrfase"/>
</dbReference>
<dbReference type="GO" id="GO:0048034">
    <property type="term" value="P:heme O biosynthetic process"/>
    <property type="evidence" value="ECO:0007669"/>
    <property type="project" value="UniProtKB-UniRule"/>
</dbReference>
<feature type="transmembrane region" description="Helical" evidence="14">
    <location>
        <begin position="264"/>
        <end position="284"/>
    </location>
</feature>
<comment type="similarity">
    <text evidence="14">Belongs to the UbiA prenyltransferase family. Protoheme IX farnesyltransferase subfamily.</text>
</comment>
<feature type="transmembrane region" description="Helical" evidence="14">
    <location>
        <begin position="68"/>
        <end position="92"/>
    </location>
</feature>
<feature type="transmembrane region" description="Helical" evidence="14">
    <location>
        <begin position="167"/>
        <end position="186"/>
    </location>
</feature>
<evidence type="ECO:0000256" key="6">
    <source>
        <dbReference type="ARBA" id="ARBA00022692"/>
    </source>
</evidence>
<keyword evidence="9 14" id="KW-0472">Membrane</keyword>
<keyword evidence="4 14" id="KW-1003">Cell membrane</keyword>
<feature type="transmembrane region" description="Helical" evidence="14">
    <location>
        <begin position="113"/>
        <end position="133"/>
    </location>
</feature>
<gene>
    <name evidence="14" type="primary">ctaB</name>
    <name evidence="16" type="ORF">EJ997_03815</name>
</gene>
<reference evidence="16 17" key="1">
    <citation type="submission" date="2018-12" db="EMBL/GenBank/DDBJ databases">
        <title>Complete genome sequence of Flaviflexus sp. H23T48.</title>
        <authorList>
            <person name="Bae J.-W."/>
            <person name="Lee J.-Y."/>
        </authorList>
    </citation>
    <scope>NUCLEOTIDE SEQUENCE [LARGE SCALE GENOMIC DNA]</scope>
    <source>
        <strain evidence="16 17">H23T48</strain>
    </source>
</reference>
<feature type="transmembrane region" description="Helical" evidence="14">
    <location>
        <begin position="46"/>
        <end position="62"/>
    </location>
</feature>
<dbReference type="PANTHER" id="PTHR43448">
    <property type="entry name" value="PROTOHEME IX FARNESYLTRANSFERASE, MITOCHONDRIAL"/>
    <property type="match status" value="1"/>
</dbReference>
<dbReference type="AlphaFoldDB" id="A0A3S9PWD5"/>
<evidence type="ECO:0000256" key="10">
    <source>
        <dbReference type="ARBA" id="ARBA00030253"/>
    </source>
</evidence>
<dbReference type="EMBL" id="CP034593">
    <property type="protein sequence ID" value="AZQ76602.1"/>
    <property type="molecule type" value="Genomic_DNA"/>
</dbReference>
<dbReference type="GO" id="GO:0005886">
    <property type="term" value="C:plasma membrane"/>
    <property type="evidence" value="ECO:0007669"/>
    <property type="project" value="UniProtKB-SubCell"/>
</dbReference>
<evidence type="ECO:0000256" key="4">
    <source>
        <dbReference type="ARBA" id="ARBA00022475"/>
    </source>
</evidence>
<comment type="subcellular location">
    <subcellularLocation>
        <location evidence="1 14">Cell membrane</location>
        <topology evidence="1 14">Multi-pass membrane protein</topology>
    </subcellularLocation>
</comment>
<evidence type="ECO:0000256" key="2">
    <source>
        <dbReference type="ARBA" id="ARBA00004919"/>
    </source>
</evidence>
<keyword evidence="7 14" id="KW-1133">Transmembrane helix</keyword>
<keyword evidence="17" id="KW-1185">Reference proteome</keyword>
<dbReference type="OrthoDB" id="9814417at2"/>
<dbReference type="InterPro" id="IPR044878">
    <property type="entry name" value="UbiA_sf"/>
</dbReference>
<evidence type="ECO:0000256" key="15">
    <source>
        <dbReference type="SAM" id="MobiDB-lite"/>
    </source>
</evidence>
<evidence type="ECO:0000256" key="9">
    <source>
        <dbReference type="ARBA" id="ARBA00023136"/>
    </source>
</evidence>
<evidence type="ECO:0000313" key="16">
    <source>
        <dbReference type="EMBL" id="AZQ76602.1"/>
    </source>
</evidence>
<feature type="transmembrane region" description="Helical" evidence="14">
    <location>
        <begin position="192"/>
        <end position="212"/>
    </location>
</feature>
<dbReference type="InterPro" id="IPR030470">
    <property type="entry name" value="UbiA_prenylTrfase_CS"/>
</dbReference>
<dbReference type="InterPro" id="IPR000537">
    <property type="entry name" value="UbiA_prenyltransferase"/>
</dbReference>
<evidence type="ECO:0000313" key="17">
    <source>
        <dbReference type="Proteomes" id="UP000280344"/>
    </source>
</evidence>
<evidence type="ECO:0000256" key="5">
    <source>
        <dbReference type="ARBA" id="ARBA00022679"/>
    </source>
</evidence>
<dbReference type="Gene3D" id="1.10.357.140">
    <property type="entry name" value="UbiA prenyltransferase"/>
    <property type="match status" value="1"/>
</dbReference>
<evidence type="ECO:0000256" key="13">
    <source>
        <dbReference type="ARBA" id="ARBA00047690"/>
    </source>
</evidence>
<dbReference type="FunFam" id="1.10.357.140:FF:000001">
    <property type="entry name" value="Protoheme IX farnesyltransferase"/>
    <property type="match status" value="1"/>
</dbReference>
<evidence type="ECO:0000256" key="7">
    <source>
        <dbReference type="ARBA" id="ARBA00022989"/>
    </source>
</evidence>